<accession>A0ABN1II33</accession>
<name>A0ABN1II33_9FLAO</name>
<feature type="signal peptide" evidence="1">
    <location>
        <begin position="1"/>
        <end position="19"/>
    </location>
</feature>
<feature type="chain" id="PRO_5047359624" evidence="1">
    <location>
        <begin position="20"/>
        <end position="113"/>
    </location>
</feature>
<organism evidence="2 3">
    <name type="scientific">Aquimarina litoralis</name>
    <dbReference type="NCBI Taxonomy" id="584605"/>
    <lineage>
        <taxon>Bacteria</taxon>
        <taxon>Pseudomonadati</taxon>
        <taxon>Bacteroidota</taxon>
        <taxon>Flavobacteriia</taxon>
        <taxon>Flavobacteriales</taxon>
        <taxon>Flavobacteriaceae</taxon>
        <taxon>Aquimarina</taxon>
    </lineage>
</organism>
<sequence length="113" mass="12767">MKTIFFTIAILFSFATISAQETAQIETTNTSIEVKSSKTDFYKALIKANNFDITIKEDKKEVTNTTKTEFYNLLLEKNGFNTDTKKTTRLTNIINKEQNTRSTVTNATVGLLP</sequence>
<gene>
    <name evidence="2" type="ORF">GCM10009430_07110</name>
</gene>
<evidence type="ECO:0000313" key="2">
    <source>
        <dbReference type="EMBL" id="GAA0714238.1"/>
    </source>
</evidence>
<comment type="caution">
    <text evidence="2">The sequence shown here is derived from an EMBL/GenBank/DDBJ whole genome shotgun (WGS) entry which is preliminary data.</text>
</comment>
<keyword evidence="3" id="KW-1185">Reference proteome</keyword>
<proteinExistence type="predicted"/>
<keyword evidence="1" id="KW-0732">Signal</keyword>
<evidence type="ECO:0000256" key="1">
    <source>
        <dbReference type="SAM" id="SignalP"/>
    </source>
</evidence>
<evidence type="ECO:0000313" key="3">
    <source>
        <dbReference type="Proteomes" id="UP001501758"/>
    </source>
</evidence>
<dbReference type="RefSeq" id="WP_343910575.1">
    <property type="nucleotide sequence ID" value="NZ_BAAAGE010000001.1"/>
</dbReference>
<dbReference type="EMBL" id="BAAAGE010000001">
    <property type="protein sequence ID" value="GAA0714238.1"/>
    <property type="molecule type" value="Genomic_DNA"/>
</dbReference>
<protein>
    <submittedName>
        <fullName evidence="2">Uncharacterized protein</fullName>
    </submittedName>
</protein>
<reference evidence="2 3" key="1">
    <citation type="journal article" date="2019" name="Int. J. Syst. Evol. Microbiol.">
        <title>The Global Catalogue of Microorganisms (GCM) 10K type strain sequencing project: providing services to taxonomists for standard genome sequencing and annotation.</title>
        <authorList>
            <consortium name="The Broad Institute Genomics Platform"/>
            <consortium name="The Broad Institute Genome Sequencing Center for Infectious Disease"/>
            <person name="Wu L."/>
            <person name="Ma J."/>
        </authorList>
    </citation>
    <scope>NUCLEOTIDE SEQUENCE [LARGE SCALE GENOMIC DNA]</scope>
    <source>
        <strain evidence="2 3">JCM 15974</strain>
    </source>
</reference>
<dbReference type="Proteomes" id="UP001501758">
    <property type="component" value="Unassembled WGS sequence"/>
</dbReference>